<feature type="chain" id="PRO_5044788998" evidence="1">
    <location>
        <begin position="18"/>
        <end position="242"/>
    </location>
</feature>
<sequence>MQIVLLLFFFTFSLSFGREILPSVCPCRDWHGGCRRLGENWTDNGIWAYRCAIGASNSIFEGCLVNSKSGKVHKIEAGNNETVDDFWVKCETDEIRHKLEFEPKCVVGEEYKRIGENFRKGIFQWICLENGRWIIGCYYRNETDGWNLLRLGESVNDGLIRHNCARFGDGPGVAQFHSEIRADISHESPSNRGHNKMLTHFVDKRLRNHPTEWTHQNAPLFVAEAANVRVRYLPASRKTIGE</sequence>
<evidence type="ECO:0000313" key="3">
    <source>
        <dbReference type="Proteomes" id="UP001620645"/>
    </source>
</evidence>
<protein>
    <submittedName>
        <fullName evidence="2">Uncharacterized protein</fullName>
    </submittedName>
</protein>
<keyword evidence="3" id="KW-1185">Reference proteome</keyword>
<feature type="signal peptide" evidence="1">
    <location>
        <begin position="1"/>
        <end position="17"/>
    </location>
</feature>
<dbReference type="AlphaFoldDB" id="A0ABD2KGA1"/>
<keyword evidence="1" id="KW-0732">Signal</keyword>
<evidence type="ECO:0000256" key="1">
    <source>
        <dbReference type="SAM" id="SignalP"/>
    </source>
</evidence>
<accession>A0ABD2KGA1</accession>
<name>A0ABD2KGA1_HETSC</name>
<gene>
    <name evidence="2" type="ORF">niasHS_003366</name>
</gene>
<comment type="caution">
    <text evidence="2">The sequence shown here is derived from an EMBL/GenBank/DDBJ whole genome shotgun (WGS) entry which is preliminary data.</text>
</comment>
<proteinExistence type="predicted"/>
<reference evidence="2 3" key="1">
    <citation type="submission" date="2024-10" db="EMBL/GenBank/DDBJ databases">
        <authorList>
            <person name="Kim D."/>
        </authorList>
    </citation>
    <scope>NUCLEOTIDE SEQUENCE [LARGE SCALE GENOMIC DNA]</scope>
    <source>
        <strain evidence="2">Taebaek</strain>
    </source>
</reference>
<organism evidence="2 3">
    <name type="scientific">Heterodera schachtii</name>
    <name type="common">Sugarbeet cyst nematode worm</name>
    <name type="synonym">Tylenchus schachtii</name>
    <dbReference type="NCBI Taxonomy" id="97005"/>
    <lineage>
        <taxon>Eukaryota</taxon>
        <taxon>Metazoa</taxon>
        <taxon>Ecdysozoa</taxon>
        <taxon>Nematoda</taxon>
        <taxon>Chromadorea</taxon>
        <taxon>Rhabditida</taxon>
        <taxon>Tylenchina</taxon>
        <taxon>Tylenchomorpha</taxon>
        <taxon>Tylenchoidea</taxon>
        <taxon>Heteroderidae</taxon>
        <taxon>Heteroderinae</taxon>
        <taxon>Heterodera</taxon>
    </lineage>
</organism>
<dbReference type="Proteomes" id="UP001620645">
    <property type="component" value="Unassembled WGS sequence"/>
</dbReference>
<evidence type="ECO:0000313" key="2">
    <source>
        <dbReference type="EMBL" id="KAL3101957.1"/>
    </source>
</evidence>
<dbReference type="EMBL" id="JBICCN010000026">
    <property type="protein sequence ID" value="KAL3101957.1"/>
    <property type="molecule type" value="Genomic_DNA"/>
</dbReference>